<evidence type="ECO:0000256" key="3">
    <source>
        <dbReference type="ARBA" id="ARBA00048782"/>
    </source>
</evidence>
<dbReference type="SUPFAM" id="SSF55068">
    <property type="entry name" value="Peptide methionine sulfoxide reductase"/>
    <property type="match status" value="1"/>
</dbReference>
<feature type="domain" description="Peptide methionine sulphoxide reductase MsrA" evidence="5">
    <location>
        <begin position="9"/>
        <end position="160"/>
    </location>
</feature>
<evidence type="ECO:0000313" key="7">
    <source>
        <dbReference type="Proteomes" id="UP000055136"/>
    </source>
</evidence>
<comment type="catalytic activity">
    <reaction evidence="3 4">
        <text>[thioredoxin]-disulfide + L-methionine + H2O = L-methionine (S)-S-oxide + [thioredoxin]-dithiol</text>
        <dbReference type="Rhea" id="RHEA:19993"/>
        <dbReference type="Rhea" id="RHEA-COMP:10698"/>
        <dbReference type="Rhea" id="RHEA-COMP:10700"/>
        <dbReference type="ChEBI" id="CHEBI:15377"/>
        <dbReference type="ChEBI" id="CHEBI:29950"/>
        <dbReference type="ChEBI" id="CHEBI:50058"/>
        <dbReference type="ChEBI" id="CHEBI:57844"/>
        <dbReference type="ChEBI" id="CHEBI:58772"/>
        <dbReference type="EC" id="1.8.4.11"/>
    </reaction>
</comment>
<reference evidence="6" key="1">
    <citation type="submission" date="2015-10" db="EMBL/GenBank/DDBJ databases">
        <title>Description of Candidatus Tenderia electrophaga gen. nov, sp. nov., an Uncultivated Electroautotroph from a Biocathode Enrichment.</title>
        <authorList>
            <person name="Eddie B.J."/>
            <person name="Malanoski A.P."/>
            <person name="Wang Z."/>
            <person name="Hall R.J."/>
            <person name="Oh S.D."/>
            <person name="Heiner C."/>
            <person name="Lin B."/>
            <person name="Strycharz-Glaven S.M."/>
        </authorList>
    </citation>
    <scope>NUCLEOTIDE SEQUENCE [LARGE SCALE GENOMIC DNA]</scope>
    <source>
        <strain evidence="6">NRL1</strain>
    </source>
</reference>
<evidence type="ECO:0000256" key="4">
    <source>
        <dbReference type="HAMAP-Rule" id="MF_01401"/>
    </source>
</evidence>
<gene>
    <name evidence="4" type="primary">msrA</name>
    <name evidence="6" type="ORF">Tel_06720</name>
</gene>
<dbReference type="GO" id="GO:0008113">
    <property type="term" value="F:peptide-methionine (S)-S-oxide reductase activity"/>
    <property type="evidence" value="ECO:0007669"/>
    <property type="project" value="UniProtKB-UniRule"/>
</dbReference>
<dbReference type="Proteomes" id="UP000055136">
    <property type="component" value="Chromosome"/>
</dbReference>
<keyword evidence="7" id="KW-1185">Reference proteome</keyword>
<sequence length="186" mass="21393">MDEQAHLEKATLAGGCFWCMEPPFDNLDGVVSTVSGYAGGHVDNPTYEQVCSGSTGHTEVIQVTFDTRKISFDEVLDVFWRQIDPTAENRQFADVGSQYRTAIFYHDDEQRRIAEQSKQALEQSGRYDRSIATAVEPYTNFYPAEDYHQKYYRSNPLHYKMYRSGSGRAGYLEKVWGTEKEDENRQ</sequence>
<proteinExistence type="inferred from homology"/>
<dbReference type="GO" id="GO:0033744">
    <property type="term" value="F:L-methionine:thioredoxin-disulfide S-oxidoreductase activity"/>
    <property type="evidence" value="ECO:0007669"/>
    <property type="project" value="RHEA"/>
</dbReference>
<dbReference type="HAMAP" id="MF_01401">
    <property type="entry name" value="MsrA"/>
    <property type="match status" value="1"/>
</dbReference>
<comment type="catalytic activity">
    <reaction evidence="2 4">
        <text>L-methionyl-[protein] + [thioredoxin]-disulfide + H2O = L-methionyl-(S)-S-oxide-[protein] + [thioredoxin]-dithiol</text>
        <dbReference type="Rhea" id="RHEA:14217"/>
        <dbReference type="Rhea" id="RHEA-COMP:10698"/>
        <dbReference type="Rhea" id="RHEA-COMP:10700"/>
        <dbReference type="Rhea" id="RHEA-COMP:12313"/>
        <dbReference type="Rhea" id="RHEA-COMP:12315"/>
        <dbReference type="ChEBI" id="CHEBI:15377"/>
        <dbReference type="ChEBI" id="CHEBI:16044"/>
        <dbReference type="ChEBI" id="CHEBI:29950"/>
        <dbReference type="ChEBI" id="CHEBI:44120"/>
        <dbReference type="ChEBI" id="CHEBI:50058"/>
        <dbReference type="EC" id="1.8.4.11"/>
    </reaction>
</comment>
<feature type="active site" evidence="4">
    <location>
        <position position="16"/>
    </location>
</feature>
<dbReference type="PANTHER" id="PTHR43774">
    <property type="entry name" value="PEPTIDE METHIONINE SULFOXIDE REDUCTASE"/>
    <property type="match status" value="1"/>
</dbReference>
<accession>A0A0S2TCK2</accession>
<dbReference type="EC" id="1.8.4.11" evidence="4"/>
<evidence type="ECO:0000256" key="1">
    <source>
        <dbReference type="ARBA" id="ARBA00023002"/>
    </source>
</evidence>
<dbReference type="InterPro" id="IPR002569">
    <property type="entry name" value="Met_Sox_Rdtase_MsrA_dom"/>
</dbReference>
<organism evidence="6 7">
    <name type="scientific">Candidatus Tenderia electrophaga</name>
    <dbReference type="NCBI Taxonomy" id="1748243"/>
    <lineage>
        <taxon>Bacteria</taxon>
        <taxon>Pseudomonadati</taxon>
        <taxon>Pseudomonadota</taxon>
        <taxon>Gammaproteobacteria</taxon>
        <taxon>Candidatus Tenderiales</taxon>
        <taxon>Candidatus Tenderiaceae</taxon>
        <taxon>Candidatus Tenderia</taxon>
    </lineage>
</organism>
<dbReference type="PANTHER" id="PTHR43774:SF1">
    <property type="entry name" value="PEPTIDE METHIONINE SULFOXIDE REDUCTASE MSRA 2"/>
    <property type="match status" value="1"/>
</dbReference>
<evidence type="ECO:0000259" key="5">
    <source>
        <dbReference type="Pfam" id="PF01625"/>
    </source>
</evidence>
<evidence type="ECO:0000256" key="2">
    <source>
        <dbReference type="ARBA" id="ARBA00047806"/>
    </source>
</evidence>
<dbReference type="EMBL" id="CP013099">
    <property type="protein sequence ID" value="ALP52872.1"/>
    <property type="molecule type" value="Genomic_DNA"/>
</dbReference>
<dbReference type="InterPro" id="IPR036509">
    <property type="entry name" value="Met_Sox_Rdtase_MsrA_sf"/>
</dbReference>
<dbReference type="Pfam" id="PF01625">
    <property type="entry name" value="PMSR"/>
    <property type="match status" value="1"/>
</dbReference>
<evidence type="ECO:0000313" key="6">
    <source>
        <dbReference type="EMBL" id="ALP52872.1"/>
    </source>
</evidence>
<dbReference type="Gene3D" id="3.30.1060.10">
    <property type="entry name" value="Peptide methionine sulphoxide reductase MsrA"/>
    <property type="match status" value="1"/>
</dbReference>
<dbReference type="KEGG" id="tee:Tel_06720"/>
<dbReference type="AlphaFoldDB" id="A0A0S2TCK2"/>
<comment type="similarity">
    <text evidence="4">Belongs to the MsrA Met sulfoxide reductase family.</text>
</comment>
<name>A0A0S2TCK2_9GAMM</name>
<dbReference type="NCBIfam" id="TIGR00401">
    <property type="entry name" value="msrA"/>
    <property type="match status" value="1"/>
</dbReference>
<comment type="function">
    <text evidence="4">Has an important function as a repair enzyme for proteins that have been inactivated by oxidation. Catalyzes the reversible oxidation-reduction of methionine sulfoxide in proteins to methionine.</text>
</comment>
<dbReference type="STRING" id="1748243.Tel_06720"/>
<keyword evidence="1 4" id="KW-0560">Oxidoreductase</keyword>
<protein>
    <recommendedName>
        <fullName evidence="4">Peptide methionine sulfoxide reductase MsrA</fullName>
        <shortName evidence="4">Protein-methionine-S-oxide reductase</shortName>
        <ecNumber evidence="4">1.8.4.11</ecNumber>
    </recommendedName>
    <alternativeName>
        <fullName evidence="4">Peptide-methionine (S)-S-oxide reductase</fullName>
        <shortName evidence="4">Peptide Met(O) reductase</shortName>
    </alternativeName>
</protein>